<keyword evidence="12" id="KW-1185">Reference proteome</keyword>
<evidence type="ECO:0000313" key="12">
    <source>
        <dbReference type="Proteomes" id="UP001196413"/>
    </source>
</evidence>
<evidence type="ECO:0000256" key="7">
    <source>
        <dbReference type="ARBA" id="ARBA00022840"/>
    </source>
</evidence>
<comment type="pathway">
    <text evidence="1">Cofactor biosynthesis; NAD(+) biosynthesis; NAD(+) from deamido-NAD(+) (L-Gln route): step 1/1.</text>
</comment>
<dbReference type="InterPro" id="IPR003694">
    <property type="entry name" value="NAD_synthase"/>
</dbReference>
<dbReference type="InterPro" id="IPR014729">
    <property type="entry name" value="Rossmann-like_a/b/a_fold"/>
</dbReference>
<keyword evidence="5" id="KW-0436">Ligase</keyword>
<dbReference type="FunFam" id="3.40.50.620:FF:000036">
    <property type="entry name" value="Glutamine-dependent NAD(+) synthetase"/>
    <property type="match status" value="1"/>
</dbReference>
<dbReference type="Proteomes" id="UP001196413">
    <property type="component" value="Unassembled WGS sequence"/>
</dbReference>
<gene>
    <name evidence="11" type="ORF">KIN20_003346</name>
</gene>
<proteinExistence type="inferred from homology"/>
<evidence type="ECO:0000256" key="6">
    <source>
        <dbReference type="ARBA" id="ARBA00022741"/>
    </source>
</evidence>
<reference evidence="11" key="1">
    <citation type="submission" date="2021-06" db="EMBL/GenBank/DDBJ databases">
        <title>Parelaphostrongylus tenuis whole genome reference sequence.</title>
        <authorList>
            <person name="Garwood T.J."/>
            <person name="Larsen P.A."/>
            <person name="Fountain-Jones N.M."/>
            <person name="Garbe J.R."/>
            <person name="Macchietto M.G."/>
            <person name="Kania S.A."/>
            <person name="Gerhold R.W."/>
            <person name="Richards J.E."/>
            <person name="Wolf T.M."/>
        </authorList>
    </citation>
    <scope>NUCLEOTIDE SEQUENCE</scope>
    <source>
        <strain evidence="11">MNPRO001-30</strain>
        <tissue evidence="11">Meninges</tissue>
    </source>
</reference>
<dbReference type="SUPFAM" id="SSF52402">
    <property type="entry name" value="Adenine nucleotide alpha hydrolases-like"/>
    <property type="match status" value="1"/>
</dbReference>
<evidence type="ECO:0000256" key="9">
    <source>
        <dbReference type="ARBA" id="ARBA00030681"/>
    </source>
</evidence>
<dbReference type="EMBL" id="JAHQIW010000433">
    <property type="protein sequence ID" value="KAJ1348117.1"/>
    <property type="molecule type" value="Genomic_DNA"/>
</dbReference>
<evidence type="ECO:0000256" key="3">
    <source>
        <dbReference type="ARBA" id="ARBA00012743"/>
    </source>
</evidence>
<dbReference type="PANTHER" id="PTHR23090">
    <property type="entry name" value="NH 3 /GLUTAMINE-DEPENDENT NAD + SYNTHETASE"/>
    <property type="match status" value="1"/>
</dbReference>
<comment type="caution">
    <text evidence="11">The sequence shown here is derived from an EMBL/GenBank/DDBJ whole genome shotgun (WGS) entry which is preliminary data.</text>
</comment>
<evidence type="ECO:0000256" key="5">
    <source>
        <dbReference type="ARBA" id="ARBA00022598"/>
    </source>
</evidence>
<evidence type="ECO:0000256" key="8">
    <source>
        <dbReference type="ARBA" id="ARBA00023027"/>
    </source>
</evidence>
<sequence length="355" mass="39775">MNGYFLPLSGGQDSSSVAVMVRLMCNKVCSAVKRRKETDGGDDPAYYLNGERVGEDPAVLCKKIFFTCYMASKHSSARTRLCADNLAKEINSNHCSVFIDTIVSDILSVFAFCKGFEPSFDNQRSVEDVALQNVQSRIRMVLSYLFAQLSPIAEGGTGGLLVLGTSNADESLIGYVTKYDCSSADINPVGSLSKEVIREFLQKVYEDYGITSLKDVIDSVPSAELRPLVNGRVSQTDEEEIGLTYEELSVMGKLRRPRGLGPYGMFLALCSLWYPKYSYEQIEDKVKKFFWRYGVNRHKATVATPAYHATEYGCDDHRSDQRPFLYPDMRHQFDQIRAKVVELNANTRDRPAPST</sequence>
<protein>
    <recommendedName>
        <fullName evidence="4">Glutamine-dependent NAD(+) synthetase</fullName>
        <ecNumber evidence="3">6.3.5.1</ecNumber>
    </recommendedName>
    <alternativeName>
        <fullName evidence="9">NAD(+) synthase [glutamine-hydrolyzing]</fullName>
    </alternativeName>
</protein>
<dbReference type="GO" id="GO:0005737">
    <property type="term" value="C:cytoplasm"/>
    <property type="evidence" value="ECO:0007669"/>
    <property type="project" value="InterPro"/>
</dbReference>
<evidence type="ECO:0000256" key="1">
    <source>
        <dbReference type="ARBA" id="ARBA00005188"/>
    </source>
</evidence>
<dbReference type="GO" id="GO:0009435">
    <property type="term" value="P:NAD+ biosynthetic process"/>
    <property type="evidence" value="ECO:0007669"/>
    <property type="project" value="InterPro"/>
</dbReference>
<comment type="similarity">
    <text evidence="2">In the C-terminal section; belongs to the NAD synthetase family.</text>
</comment>
<evidence type="ECO:0000313" key="11">
    <source>
        <dbReference type="EMBL" id="KAJ1348117.1"/>
    </source>
</evidence>
<evidence type="ECO:0000259" key="10">
    <source>
        <dbReference type="Pfam" id="PF02540"/>
    </source>
</evidence>
<dbReference type="Gene3D" id="3.40.50.620">
    <property type="entry name" value="HUPs"/>
    <property type="match status" value="1"/>
</dbReference>
<accession>A0AAD5QEA0</accession>
<dbReference type="GO" id="GO:0005524">
    <property type="term" value="F:ATP binding"/>
    <property type="evidence" value="ECO:0007669"/>
    <property type="project" value="UniProtKB-KW"/>
</dbReference>
<dbReference type="Pfam" id="PF02540">
    <property type="entry name" value="NAD_synthase"/>
    <property type="match status" value="1"/>
</dbReference>
<dbReference type="PANTHER" id="PTHR23090:SF9">
    <property type="entry name" value="GLUTAMINE-DEPENDENT NAD(+) SYNTHETASE"/>
    <property type="match status" value="1"/>
</dbReference>
<evidence type="ECO:0000256" key="2">
    <source>
        <dbReference type="ARBA" id="ARBA00007145"/>
    </source>
</evidence>
<dbReference type="NCBIfam" id="TIGR00552">
    <property type="entry name" value="nadE"/>
    <property type="match status" value="1"/>
</dbReference>
<feature type="domain" description="NAD/GMP synthase" evidence="10">
    <location>
        <begin position="3"/>
        <end position="248"/>
    </location>
</feature>
<evidence type="ECO:0000256" key="4">
    <source>
        <dbReference type="ARBA" id="ARBA00017309"/>
    </source>
</evidence>
<keyword evidence="7" id="KW-0067">ATP-binding</keyword>
<dbReference type="CDD" id="cd00553">
    <property type="entry name" value="NAD_synthase"/>
    <property type="match status" value="1"/>
</dbReference>
<organism evidence="11 12">
    <name type="scientific">Parelaphostrongylus tenuis</name>
    <name type="common">Meningeal worm</name>
    <dbReference type="NCBI Taxonomy" id="148309"/>
    <lineage>
        <taxon>Eukaryota</taxon>
        <taxon>Metazoa</taxon>
        <taxon>Ecdysozoa</taxon>
        <taxon>Nematoda</taxon>
        <taxon>Chromadorea</taxon>
        <taxon>Rhabditida</taxon>
        <taxon>Rhabditina</taxon>
        <taxon>Rhabditomorpha</taxon>
        <taxon>Strongyloidea</taxon>
        <taxon>Metastrongylidae</taxon>
        <taxon>Parelaphostrongylus</taxon>
    </lineage>
</organism>
<dbReference type="EC" id="6.3.5.1" evidence="3"/>
<dbReference type="InterPro" id="IPR022310">
    <property type="entry name" value="NAD/GMP_synthase"/>
</dbReference>
<dbReference type="GO" id="GO:0003952">
    <property type="term" value="F:NAD+ synthase (glutamine-hydrolyzing) activity"/>
    <property type="evidence" value="ECO:0007669"/>
    <property type="project" value="UniProtKB-EC"/>
</dbReference>
<dbReference type="GO" id="GO:0004359">
    <property type="term" value="F:glutaminase activity"/>
    <property type="evidence" value="ECO:0007669"/>
    <property type="project" value="InterPro"/>
</dbReference>
<keyword evidence="8" id="KW-0520">NAD</keyword>
<keyword evidence="6" id="KW-0547">Nucleotide-binding</keyword>
<dbReference type="AlphaFoldDB" id="A0AAD5QEA0"/>
<name>A0AAD5QEA0_PARTN</name>